<dbReference type="InterPro" id="IPR012255">
    <property type="entry name" value="ETF_b"/>
</dbReference>
<evidence type="ECO:0000259" key="2">
    <source>
        <dbReference type="SMART" id="SM00893"/>
    </source>
</evidence>
<evidence type="ECO:0000313" key="3">
    <source>
        <dbReference type="EMBL" id="MCQ4636450.1"/>
    </source>
</evidence>
<reference evidence="3 4" key="1">
    <citation type="submission" date="2022-06" db="EMBL/GenBank/DDBJ databases">
        <title>Isolation of gut microbiota from human fecal samples.</title>
        <authorList>
            <person name="Pamer E.G."/>
            <person name="Barat B."/>
            <person name="Waligurski E."/>
            <person name="Medina S."/>
            <person name="Paddock L."/>
            <person name="Mostad J."/>
        </authorList>
    </citation>
    <scope>NUCLEOTIDE SEQUENCE [LARGE SCALE GENOMIC DNA]</scope>
    <source>
        <strain evidence="3 4">SL.3.17</strain>
    </source>
</reference>
<dbReference type="Pfam" id="PF01012">
    <property type="entry name" value="ETF"/>
    <property type="match status" value="1"/>
</dbReference>
<gene>
    <name evidence="3" type="ORF">NE619_06895</name>
</gene>
<dbReference type="SUPFAM" id="SSF52402">
    <property type="entry name" value="Adenine nucleotide alpha hydrolases-like"/>
    <property type="match status" value="1"/>
</dbReference>
<keyword evidence="4" id="KW-1185">Reference proteome</keyword>
<dbReference type="CDD" id="cd01714">
    <property type="entry name" value="ETF_beta"/>
    <property type="match status" value="1"/>
</dbReference>
<dbReference type="PANTHER" id="PTHR21294">
    <property type="entry name" value="ELECTRON TRANSFER FLAVOPROTEIN BETA-SUBUNIT"/>
    <property type="match status" value="1"/>
</dbReference>
<feature type="domain" description="Electron transfer flavoprotein alpha/beta-subunit N-terminal" evidence="2">
    <location>
        <begin position="25"/>
        <end position="227"/>
    </location>
</feature>
<dbReference type="RefSeq" id="WP_256131639.1">
    <property type="nucleotide sequence ID" value="NZ_JANFXK010000006.1"/>
</dbReference>
<dbReference type="Proteomes" id="UP001524502">
    <property type="component" value="Unassembled WGS sequence"/>
</dbReference>
<name>A0ABT1RMQ4_9FIRM</name>
<evidence type="ECO:0000256" key="1">
    <source>
        <dbReference type="ARBA" id="ARBA00042002"/>
    </source>
</evidence>
<dbReference type="EMBL" id="JANFXK010000006">
    <property type="protein sequence ID" value="MCQ4636450.1"/>
    <property type="molecule type" value="Genomic_DNA"/>
</dbReference>
<dbReference type="InterPro" id="IPR014729">
    <property type="entry name" value="Rossmann-like_a/b/a_fold"/>
</dbReference>
<dbReference type="InterPro" id="IPR014730">
    <property type="entry name" value="ETF_a/b_N"/>
</dbReference>
<protein>
    <recommendedName>
        <fullName evidence="1">Electron transfer flavoprotein small subunit</fullName>
    </recommendedName>
</protein>
<proteinExistence type="predicted"/>
<evidence type="ECO:0000313" key="4">
    <source>
        <dbReference type="Proteomes" id="UP001524502"/>
    </source>
</evidence>
<organism evidence="3 4">
    <name type="scientific">Anaerovorax odorimutans</name>
    <dbReference type="NCBI Taxonomy" id="109327"/>
    <lineage>
        <taxon>Bacteria</taxon>
        <taxon>Bacillati</taxon>
        <taxon>Bacillota</taxon>
        <taxon>Clostridia</taxon>
        <taxon>Peptostreptococcales</taxon>
        <taxon>Anaerovoracaceae</taxon>
        <taxon>Anaerovorax</taxon>
    </lineage>
</organism>
<dbReference type="PIRSF" id="PIRSF000090">
    <property type="entry name" value="Beta-ETF"/>
    <property type="match status" value="1"/>
</dbReference>
<comment type="caution">
    <text evidence="3">The sequence shown here is derived from an EMBL/GenBank/DDBJ whole genome shotgun (WGS) entry which is preliminary data.</text>
</comment>
<dbReference type="PANTHER" id="PTHR21294:SF17">
    <property type="entry name" value="PROTEIN FIXA"/>
    <property type="match status" value="1"/>
</dbReference>
<dbReference type="Gene3D" id="3.40.50.620">
    <property type="entry name" value="HUPs"/>
    <property type="match status" value="1"/>
</dbReference>
<dbReference type="InterPro" id="IPR033948">
    <property type="entry name" value="ETF_beta_N"/>
</dbReference>
<accession>A0ABT1RMQ4</accession>
<dbReference type="SMART" id="SM00893">
    <property type="entry name" value="ETF"/>
    <property type="match status" value="1"/>
</dbReference>
<sequence length="274" mass="29467">MNILVCIKPVPDPEKYGQLKIDEKTKRLVREGIPAVINPADKNALEEGIKLRDLKGGRVFVLAMAPEFSRDKLIEALAMGADEAYLVSDKAFGGADTYATSYVLAAAIKKISQGIDPQRDLAFDLVLAGNESADGATAHVPAQTAEWLGLPHLCKVSRLEAGDESENAFRAWKRVEAGKAVFQVNGPCVIAVSTEINKPRLINAMGIIKAKKKPLTIWSNEDLRLDEKTIGLAGSPTQPGELITPDLRRASIDLGSDAEAAADEIVKIMKKAGV</sequence>